<feature type="domain" description="Biotin carboxylation" evidence="11">
    <location>
        <begin position="2"/>
        <end position="447"/>
    </location>
</feature>
<keyword evidence="3" id="KW-0436">Ligase</keyword>
<dbReference type="InterPro" id="IPR016185">
    <property type="entry name" value="PreATP-grasp_dom_sf"/>
</dbReference>
<dbReference type="Pfam" id="PF00364">
    <property type="entry name" value="Biotin_lipoyl"/>
    <property type="match status" value="1"/>
</dbReference>
<dbReference type="SUPFAM" id="SSF51246">
    <property type="entry name" value="Rudiment single hybrid motif"/>
    <property type="match status" value="1"/>
</dbReference>
<dbReference type="NCBIfam" id="NF006367">
    <property type="entry name" value="PRK08591.1"/>
    <property type="match status" value="1"/>
</dbReference>
<keyword evidence="7" id="KW-0092">Biotin</keyword>
<keyword evidence="13" id="KW-1185">Reference proteome</keyword>
<evidence type="ECO:0000256" key="7">
    <source>
        <dbReference type="ARBA" id="ARBA00023267"/>
    </source>
</evidence>
<feature type="domain" description="ATP-grasp" evidence="10">
    <location>
        <begin position="121"/>
        <end position="318"/>
    </location>
</feature>
<keyword evidence="5 8" id="KW-0067">ATP-binding</keyword>
<proteinExistence type="predicted"/>
<evidence type="ECO:0000256" key="1">
    <source>
        <dbReference type="ARBA" id="ARBA00001953"/>
    </source>
</evidence>
<dbReference type="SUPFAM" id="SSF51230">
    <property type="entry name" value="Single hybrid motif"/>
    <property type="match status" value="1"/>
</dbReference>
<dbReference type="EC" id="6.3.4.14" evidence="2"/>
<dbReference type="Gene3D" id="2.40.50.100">
    <property type="match status" value="1"/>
</dbReference>
<dbReference type="PANTHER" id="PTHR18866">
    <property type="entry name" value="CARBOXYLASE:PYRUVATE/ACETYL-COA/PROPIONYL-COA CARBOXYLASE"/>
    <property type="match status" value="1"/>
</dbReference>
<dbReference type="SMART" id="SM00878">
    <property type="entry name" value="Biotin_carb_C"/>
    <property type="match status" value="1"/>
</dbReference>
<dbReference type="PROSITE" id="PS50968">
    <property type="entry name" value="BIOTINYL_LIPOYL"/>
    <property type="match status" value="1"/>
</dbReference>
<dbReference type="InterPro" id="IPR011764">
    <property type="entry name" value="Biotin_carboxylation_dom"/>
</dbReference>
<dbReference type="SUPFAM" id="SSF56059">
    <property type="entry name" value="Glutathione synthetase ATP-binding domain-like"/>
    <property type="match status" value="1"/>
</dbReference>
<dbReference type="Pfam" id="PF02786">
    <property type="entry name" value="CPSase_L_D2"/>
    <property type="match status" value="1"/>
</dbReference>
<evidence type="ECO:0000256" key="5">
    <source>
        <dbReference type="ARBA" id="ARBA00022840"/>
    </source>
</evidence>
<dbReference type="PROSITE" id="PS00867">
    <property type="entry name" value="CPSASE_2"/>
    <property type="match status" value="1"/>
</dbReference>
<dbReference type="PROSITE" id="PS50979">
    <property type="entry name" value="BC"/>
    <property type="match status" value="1"/>
</dbReference>
<comment type="cofactor">
    <cofactor evidence="1">
        <name>biotin</name>
        <dbReference type="ChEBI" id="CHEBI:57586"/>
    </cofactor>
</comment>
<dbReference type="RefSeq" id="WP_345723272.1">
    <property type="nucleotide sequence ID" value="NZ_BAABRU010000012.1"/>
</dbReference>
<organism evidence="12 13">
    <name type="scientific">Herpetosiphon gulosus</name>
    <dbReference type="NCBI Taxonomy" id="1973496"/>
    <lineage>
        <taxon>Bacteria</taxon>
        <taxon>Bacillati</taxon>
        <taxon>Chloroflexota</taxon>
        <taxon>Chloroflexia</taxon>
        <taxon>Herpetosiphonales</taxon>
        <taxon>Herpetosiphonaceae</taxon>
        <taxon>Herpetosiphon</taxon>
    </lineage>
</organism>
<comment type="caution">
    <text evidence="12">The sequence shown here is derived from an EMBL/GenBank/DDBJ whole genome shotgun (WGS) entry which is preliminary data.</text>
</comment>
<accession>A0ABP9X5B1</accession>
<feature type="domain" description="Lipoyl-binding" evidence="9">
    <location>
        <begin position="512"/>
        <end position="587"/>
    </location>
</feature>
<dbReference type="InterPro" id="IPR011761">
    <property type="entry name" value="ATP-grasp"/>
</dbReference>
<protein>
    <recommendedName>
        <fullName evidence="2">biotin carboxylase</fullName>
        <ecNumber evidence="2">6.3.4.14</ecNumber>
    </recommendedName>
</protein>
<evidence type="ECO:0000256" key="8">
    <source>
        <dbReference type="PROSITE-ProRule" id="PRU00409"/>
    </source>
</evidence>
<dbReference type="Proteomes" id="UP001428290">
    <property type="component" value="Unassembled WGS sequence"/>
</dbReference>
<dbReference type="EMBL" id="BAABRU010000012">
    <property type="protein sequence ID" value="GAA5529675.1"/>
    <property type="molecule type" value="Genomic_DNA"/>
</dbReference>
<dbReference type="InterPro" id="IPR005479">
    <property type="entry name" value="CPAse_ATP-bd"/>
</dbReference>
<evidence type="ECO:0000256" key="3">
    <source>
        <dbReference type="ARBA" id="ARBA00022598"/>
    </source>
</evidence>
<evidence type="ECO:0000256" key="2">
    <source>
        <dbReference type="ARBA" id="ARBA00013263"/>
    </source>
</evidence>
<evidence type="ECO:0000313" key="12">
    <source>
        <dbReference type="EMBL" id="GAA5529675.1"/>
    </source>
</evidence>
<dbReference type="InterPro" id="IPR000089">
    <property type="entry name" value="Biotin_lipoyl"/>
</dbReference>
<dbReference type="InterPro" id="IPR050856">
    <property type="entry name" value="Biotin_carboxylase_complex"/>
</dbReference>
<gene>
    <name evidence="12" type="primary">carB_1</name>
    <name evidence="12" type="ORF">Hgul01_03489</name>
</gene>
<reference evidence="12 13" key="1">
    <citation type="submission" date="2024-02" db="EMBL/GenBank/DDBJ databases">
        <title>Herpetosiphon gulosus NBRC 112829.</title>
        <authorList>
            <person name="Ichikawa N."/>
            <person name="Katano-Makiyama Y."/>
            <person name="Hidaka K."/>
        </authorList>
    </citation>
    <scope>NUCLEOTIDE SEQUENCE [LARGE SCALE GENOMIC DNA]</scope>
    <source>
        <strain evidence="12 13">NBRC 112829</strain>
    </source>
</reference>
<evidence type="ECO:0000313" key="13">
    <source>
        <dbReference type="Proteomes" id="UP001428290"/>
    </source>
</evidence>
<dbReference type="Pfam" id="PF02785">
    <property type="entry name" value="Biotin_carb_C"/>
    <property type="match status" value="1"/>
</dbReference>
<dbReference type="CDD" id="cd06850">
    <property type="entry name" value="biotinyl_domain"/>
    <property type="match status" value="1"/>
</dbReference>
<dbReference type="InterPro" id="IPR005482">
    <property type="entry name" value="Biotin_COase_C"/>
</dbReference>
<evidence type="ECO:0000256" key="4">
    <source>
        <dbReference type="ARBA" id="ARBA00022741"/>
    </source>
</evidence>
<dbReference type="PROSITE" id="PS50975">
    <property type="entry name" value="ATP_GRASP"/>
    <property type="match status" value="1"/>
</dbReference>
<evidence type="ECO:0000259" key="9">
    <source>
        <dbReference type="PROSITE" id="PS50968"/>
    </source>
</evidence>
<sequence>MSFDTVLIANRGEIALRVMRACKELGLRTVAVYSEADRDSLHVRYADDAFLIGPPPAVQSYLQTETILDVARRSGAGAIHPGYGFLSENTDFVRTCDAAGIAFIGPTADAMDLMGGKIHARQVALRAHVPLVPGTTEAVESVAEALELGEQYGYPIAIKASAGGGGRGLKVAYQPEEVEFAFESARREAEAAFKNGELFVEKYVLDPRHIEIQILADQYGNVVYLGERDCSVQRRHQKLIEETPSPAVSPELRRTMGECALRLCHETGYVGAGTLEFLLAPDGQFYFLEMNTRIQVEHTVTEMVTGIDLVQAQLRIAQGEKLWFTQEEIQFRGHAIQCRINAEDAAAGFRPALGTISAYNEPKGYGVRVDAGVEQGTTIPPYYDSMLAKLVTWGATRGEALQRMRRALNDYTIEGITTVIPFHKLALAEPAFEHGDVTVSFIPRYLEEKLKQLPSATPSTAEPAAEQPSRELMVEVNGRRFAVRVTGEGLNDPIASNKTAAPTRHRAANKKREVATDPNAVICPIQGTIVAIKTSVGAAVEAGQVVFVVEAMKMENEIATPRAGTIATINAEIGKSIEAGSVLATLEA</sequence>
<dbReference type="InterPro" id="IPR005481">
    <property type="entry name" value="BC-like_N"/>
</dbReference>
<dbReference type="InterPro" id="IPR011054">
    <property type="entry name" value="Rudment_hybrid_motif"/>
</dbReference>
<dbReference type="InterPro" id="IPR004549">
    <property type="entry name" value="Acetyl_CoA_COase_biotin_COase"/>
</dbReference>
<dbReference type="PROSITE" id="PS00866">
    <property type="entry name" value="CPSASE_1"/>
    <property type="match status" value="1"/>
</dbReference>
<dbReference type="Gene3D" id="3.30.470.20">
    <property type="entry name" value="ATP-grasp fold, B domain"/>
    <property type="match status" value="1"/>
</dbReference>
<dbReference type="NCBIfam" id="TIGR00514">
    <property type="entry name" value="accC"/>
    <property type="match status" value="1"/>
</dbReference>
<dbReference type="InterPro" id="IPR011053">
    <property type="entry name" value="Single_hybrid_motif"/>
</dbReference>
<dbReference type="Pfam" id="PF00289">
    <property type="entry name" value="Biotin_carb_N"/>
    <property type="match status" value="1"/>
</dbReference>
<dbReference type="SUPFAM" id="SSF52440">
    <property type="entry name" value="PreATP-grasp domain"/>
    <property type="match status" value="1"/>
</dbReference>
<evidence type="ECO:0000259" key="10">
    <source>
        <dbReference type="PROSITE" id="PS50975"/>
    </source>
</evidence>
<keyword evidence="6" id="KW-0460">Magnesium</keyword>
<dbReference type="PANTHER" id="PTHR18866:SF33">
    <property type="entry name" value="METHYLCROTONOYL-COA CARBOXYLASE SUBUNIT ALPHA, MITOCHONDRIAL-RELATED"/>
    <property type="match status" value="1"/>
</dbReference>
<evidence type="ECO:0000256" key="6">
    <source>
        <dbReference type="ARBA" id="ARBA00022842"/>
    </source>
</evidence>
<name>A0ABP9X5B1_9CHLR</name>
<evidence type="ECO:0000259" key="11">
    <source>
        <dbReference type="PROSITE" id="PS50979"/>
    </source>
</evidence>
<keyword evidence="4 8" id="KW-0547">Nucleotide-binding</keyword>